<dbReference type="EC" id="6.3.2.1" evidence="3"/>
<dbReference type="Gene3D" id="1.10.238.230">
    <property type="match status" value="1"/>
</dbReference>
<evidence type="ECO:0000256" key="12">
    <source>
        <dbReference type="ARBA" id="ARBA00048258"/>
    </source>
</evidence>
<evidence type="ECO:0000256" key="8">
    <source>
        <dbReference type="ARBA" id="ARBA00022741"/>
    </source>
</evidence>
<dbReference type="Pfam" id="PF02569">
    <property type="entry name" value="Pantoate_ligase"/>
    <property type="match status" value="1"/>
</dbReference>
<dbReference type="UniPathway" id="UPA00028">
    <property type="reaction ID" value="UER00005"/>
</dbReference>
<dbReference type="Gene3D" id="3.40.50.620">
    <property type="entry name" value="HUPs"/>
    <property type="match status" value="1"/>
</dbReference>
<dbReference type="InterPro" id="IPR014729">
    <property type="entry name" value="Rossmann-like_a/b/a_fold"/>
</dbReference>
<evidence type="ECO:0000256" key="5">
    <source>
        <dbReference type="ARBA" id="ARBA00022598"/>
    </source>
</evidence>
<keyword evidence="15" id="KW-1185">Reference proteome</keyword>
<dbReference type="SUPFAM" id="SSF52374">
    <property type="entry name" value="Nucleotidylyl transferase"/>
    <property type="match status" value="1"/>
</dbReference>
<dbReference type="NCBIfam" id="TIGR00018">
    <property type="entry name" value="panC"/>
    <property type="match status" value="1"/>
</dbReference>
<dbReference type="PANTHER" id="PTHR21299">
    <property type="entry name" value="CYTIDYLATE KINASE/PANTOATE-BETA-ALANINE LIGASE"/>
    <property type="match status" value="1"/>
</dbReference>
<feature type="domain" description="PP2A regulatory subunit B'' EF-hand" evidence="13">
    <location>
        <begin position="371"/>
        <end position="425"/>
    </location>
</feature>
<dbReference type="AlphaFoldDB" id="A0A0B7N8Z8"/>
<keyword evidence="9" id="KW-0067">ATP-binding</keyword>
<evidence type="ECO:0000256" key="2">
    <source>
        <dbReference type="ARBA" id="ARBA00009256"/>
    </source>
</evidence>
<dbReference type="HAMAP" id="MF_00158">
    <property type="entry name" value="PanC"/>
    <property type="match status" value="1"/>
</dbReference>
<evidence type="ECO:0000313" key="15">
    <source>
        <dbReference type="Proteomes" id="UP000054107"/>
    </source>
</evidence>
<proteinExistence type="inferred from homology"/>
<evidence type="ECO:0000256" key="1">
    <source>
        <dbReference type="ARBA" id="ARBA00004990"/>
    </source>
</evidence>
<keyword evidence="6" id="KW-0566">Pantothenate biosynthesis</keyword>
<name>A0A0B7N8Z8_9FUNG</name>
<dbReference type="Gene3D" id="3.30.1300.10">
    <property type="entry name" value="Pantoate-beta-alanine ligase, C-terminal domain"/>
    <property type="match status" value="1"/>
</dbReference>
<dbReference type="OrthoDB" id="2020436at2759"/>
<evidence type="ECO:0000256" key="7">
    <source>
        <dbReference type="ARBA" id="ARBA00022723"/>
    </source>
</evidence>
<evidence type="ECO:0000256" key="3">
    <source>
        <dbReference type="ARBA" id="ARBA00012219"/>
    </source>
</evidence>
<protein>
    <recommendedName>
        <fullName evidence="4">Pantoate--beta-alanine ligase</fullName>
        <ecNumber evidence="3">6.3.2.1</ecNumber>
    </recommendedName>
    <alternativeName>
        <fullName evidence="11">Pantoate-activating enzyme</fullName>
    </alternativeName>
    <alternativeName>
        <fullName evidence="10">Pantothenate synthetase</fullName>
    </alternativeName>
</protein>
<dbReference type="GO" id="GO:0046872">
    <property type="term" value="F:metal ion binding"/>
    <property type="evidence" value="ECO:0007669"/>
    <property type="project" value="UniProtKB-KW"/>
</dbReference>
<dbReference type="InterPro" id="IPR042176">
    <property type="entry name" value="Pantoate_ligase_C"/>
</dbReference>
<dbReference type="PANTHER" id="PTHR21299:SF1">
    <property type="entry name" value="PANTOATE--BETA-ALANINE LIGASE"/>
    <property type="match status" value="1"/>
</dbReference>
<evidence type="ECO:0000256" key="6">
    <source>
        <dbReference type="ARBA" id="ARBA00022655"/>
    </source>
</evidence>
<dbReference type="CDD" id="cd00560">
    <property type="entry name" value="PanC"/>
    <property type="match status" value="1"/>
</dbReference>
<evidence type="ECO:0000313" key="14">
    <source>
        <dbReference type="EMBL" id="CEP11898.1"/>
    </source>
</evidence>
<evidence type="ECO:0000259" key="13">
    <source>
        <dbReference type="Pfam" id="PF17958"/>
    </source>
</evidence>
<comment type="catalytic activity">
    <reaction evidence="12">
        <text>(R)-pantoate + beta-alanine + ATP = (R)-pantothenate + AMP + diphosphate + H(+)</text>
        <dbReference type="Rhea" id="RHEA:10912"/>
        <dbReference type="ChEBI" id="CHEBI:15378"/>
        <dbReference type="ChEBI" id="CHEBI:15980"/>
        <dbReference type="ChEBI" id="CHEBI:29032"/>
        <dbReference type="ChEBI" id="CHEBI:30616"/>
        <dbReference type="ChEBI" id="CHEBI:33019"/>
        <dbReference type="ChEBI" id="CHEBI:57966"/>
        <dbReference type="ChEBI" id="CHEBI:456215"/>
        <dbReference type="EC" id="6.3.2.1"/>
    </reaction>
</comment>
<organism evidence="14 15">
    <name type="scientific">Parasitella parasitica</name>
    <dbReference type="NCBI Taxonomy" id="35722"/>
    <lineage>
        <taxon>Eukaryota</taxon>
        <taxon>Fungi</taxon>
        <taxon>Fungi incertae sedis</taxon>
        <taxon>Mucoromycota</taxon>
        <taxon>Mucoromycotina</taxon>
        <taxon>Mucoromycetes</taxon>
        <taxon>Mucorales</taxon>
        <taxon>Mucorineae</taxon>
        <taxon>Mucoraceae</taxon>
        <taxon>Parasitella</taxon>
    </lineage>
</organism>
<dbReference type="STRING" id="35722.A0A0B7N8Z8"/>
<dbReference type="GO" id="GO:0005524">
    <property type="term" value="F:ATP binding"/>
    <property type="evidence" value="ECO:0007669"/>
    <property type="project" value="UniProtKB-KW"/>
</dbReference>
<dbReference type="Gene3D" id="1.10.238.10">
    <property type="entry name" value="EF-hand"/>
    <property type="match status" value="1"/>
</dbReference>
<evidence type="ECO:0000256" key="10">
    <source>
        <dbReference type="ARBA" id="ARBA00029902"/>
    </source>
</evidence>
<gene>
    <name evidence="14" type="primary">PARPA_05799.1 scaffold 19890</name>
</gene>
<dbReference type="Pfam" id="PF17958">
    <property type="entry name" value="EF-hand_13"/>
    <property type="match status" value="1"/>
</dbReference>
<accession>A0A0B7N8Z8</accession>
<reference evidence="14 15" key="1">
    <citation type="submission" date="2014-09" db="EMBL/GenBank/DDBJ databases">
        <authorList>
            <person name="Ellenberger Sabrina"/>
        </authorList>
    </citation>
    <scope>NUCLEOTIDE SEQUENCE [LARGE SCALE GENOMIC DNA]</scope>
    <source>
        <strain evidence="14 15">CBS 412.66</strain>
    </source>
</reference>
<comment type="similarity">
    <text evidence="2">Belongs to the pantothenate synthetase family.</text>
</comment>
<dbReference type="Proteomes" id="UP000054107">
    <property type="component" value="Unassembled WGS sequence"/>
</dbReference>
<dbReference type="GO" id="GO:0004592">
    <property type="term" value="F:pantoate-beta-alanine ligase activity"/>
    <property type="evidence" value="ECO:0007669"/>
    <property type="project" value="UniProtKB-EC"/>
</dbReference>
<dbReference type="InterPro" id="IPR003721">
    <property type="entry name" value="Pantoate_ligase"/>
</dbReference>
<dbReference type="NCBIfam" id="TIGR00125">
    <property type="entry name" value="cyt_tran_rel"/>
    <property type="match status" value="1"/>
</dbReference>
<evidence type="ECO:0000256" key="11">
    <source>
        <dbReference type="ARBA" id="ARBA00032806"/>
    </source>
</evidence>
<evidence type="ECO:0000256" key="9">
    <source>
        <dbReference type="ARBA" id="ARBA00022840"/>
    </source>
</evidence>
<dbReference type="GO" id="GO:0015940">
    <property type="term" value="P:pantothenate biosynthetic process"/>
    <property type="evidence" value="ECO:0007669"/>
    <property type="project" value="UniProtKB-UniPathway"/>
</dbReference>
<keyword evidence="7" id="KW-0479">Metal-binding</keyword>
<comment type="pathway">
    <text evidence="1">Cofactor biosynthesis; (R)-pantothenate biosynthesis; (R)-pantothenate from (R)-pantoate and beta-alanine: step 1/1.</text>
</comment>
<keyword evidence="5" id="KW-0436">Ligase</keyword>
<sequence>MSTVKFPPGIKVFSKIADFRQWRRGLLLERKTLGYVPTMGALHQGHLSLVQAAKERCDHVALTVFVNPAQFAPTEDLATYPRTLQSDLDKLASLGDGVASAVLVPQVDEMYPAGIDLDVSKQKGTFVEVLGLSNQLEGVTRPNFFRGVSTVVSKFLNIVQPEDVFFGQKDIQQCFVIRNMIRDLHFPTNMHICPTVRDENGLALSSRNAYLTASQKKHALVLSQSLKHMESLYKSGNRNAPALIEAGVNLIEKARQQVETLDEGWKIKLDYVSINSADDLSELKGEIPKQDGCEKVKGIFQQHEYMTELEFESVTTLCSLPRYMNLALFRAIDMLNDQNDQVTFEQFERSWPLLIQEHIKKSSIDDIHSLMYFILKKPESDYLTPDDFLPVLEDIVLNHPALQFLDDNVTFQERYIETTQNILSYKQFYVLYCKLWSLDTDHDLTITETDLTNYNMGAMTRLAVERIIKTGHIAAFADTMVIAEDDPAAIETEISPVVNPLDSLTYFDFICMLFVPEARRAAHILFRVSVVRS</sequence>
<dbReference type="InterPro" id="IPR041534">
    <property type="entry name" value="EF-hand_13"/>
</dbReference>
<keyword evidence="8" id="KW-0547">Nucleotide-binding</keyword>
<dbReference type="EMBL" id="LN727106">
    <property type="protein sequence ID" value="CEP11898.1"/>
    <property type="molecule type" value="Genomic_DNA"/>
</dbReference>
<dbReference type="FunFam" id="3.40.50.620:FF:000013">
    <property type="entry name" value="Pantothenate synthetase"/>
    <property type="match status" value="1"/>
</dbReference>
<evidence type="ECO:0000256" key="4">
    <source>
        <dbReference type="ARBA" id="ARBA00015647"/>
    </source>
</evidence>
<dbReference type="InterPro" id="IPR004821">
    <property type="entry name" value="Cyt_trans-like"/>
</dbReference>